<evidence type="ECO:0000256" key="9">
    <source>
        <dbReference type="ARBA" id="ARBA00023012"/>
    </source>
</evidence>
<comment type="caution">
    <text evidence="14">The sequence shown here is derived from an EMBL/GenBank/DDBJ whole genome shotgun (WGS) entry which is preliminary data.</text>
</comment>
<accession>A0A0G1HEU9</accession>
<gene>
    <name evidence="14" type="ORF">UW36_C0006G0006</name>
</gene>
<dbReference type="SUPFAM" id="SSF47384">
    <property type="entry name" value="Homodimeric domain of signal transducing histidine kinase"/>
    <property type="match status" value="1"/>
</dbReference>
<evidence type="ECO:0000256" key="10">
    <source>
        <dbReference type="ARBA" id="ARBA00023136"/>
    </source>
</evidence>
<dbReference type="InterPro" id="IPR003661">
    <property type="entry name" value="HisK_dim/P_dom"/>
</dbReference>
<organism evidence="14 15">
    <name type="scientific">candidate division WWE3 bacterium GW2011_GWA2_44_16</name>
    <dbReference type="NCBI Taxonomy" id="1619110"/>
    <lineage>
        <taxon>Bacteria</taxon>
        <taxon>Katanobacteria</taxon>
    </lineage>
</organism>
<keyword evidence="10 11" id="KW-0472">Membrane</keyword>
<evidence type="ECO:0000256" key="11">
    <source>
        <dbReference type="SAM" id="Phobius"/>
    </source>
</evidence>
<dbReference type="PROSITE" id="PS50885">
    <property type="entry name" value="HAMP"/>
    <property type="match status" value="1"/>
</dbReference>
<dbReference type="InterPro" id="IPR036097">
    <property type="entry name" value="HisK_dim/P_sf"/>
</dbReference>
<dbReference type="AlphaFoldDB" id="A0A0G1HEU9"/>
<feature type="transmembrane region" description="Helical" evidence="11">
    <location>
        <begin position="17"/>
        <end position="38"/>
    </location>
</feature>
<dbReference type="InterPro" id="IPR005467">
    <property type="entry name" value="His_kinase_dom"/>
</dbReference>
<dbReference type="EMBL" id="LCIA01000006">
    <property type="protein sequence ID" value="KKT45385.1"/>
    <property type="molecule type" value="Genomic_DNA"/>
</dbReference>
<dbReference type="PANTHER" id="PTHR45436:SF5">
    <property type="entry name" value="SENSOR HISTIDINE KINASE TRCS"/>
    <property type="match status" value="1"/>
</dbReference>
<dbReference type="Gene3D" id="6.10.340.10">
    <property type="match status" value="1"/>
</dbReference>
<dbReference type="GO" id="GO:0000155">
    <property type="term" value="F:phosphorelay sensor kinase activity"/>
    <property type="evidence" value="ECO:0007669"/>
    <property type="project" value="InterPro"/>
</dbReference>
<keyword evidence="4" id="KW-0597">Phosphoprotein</keyword>
<name>A0A0G1HEU9_UNCKA</name>
<evidence type="ECO:0000256" key="7">
    <source>
        <dbReference type="ARBA" id="ARBA00022777"/>
    </source>
</evidence>
<dbReference type="SMART" id="SM00387">
    <property type="entry name" value="HATPase_c"/>
    <property type="match status" value="1"/>
</dbReference>
<dbReference type="SMART" id="SM00388">
    <property type="entry name" value="HisKA"/>
    <property type="match status" value="1"/>
</dbReference>
<dbReference type="EC" id="2.7.13.3" evidence="3"/>
<dbReference type="InterPro" id="IPR036890">
    <property type="entry name" value="HATPase_C_sf"/>
</dbReference>
<dbReference type="Pfam" id="PF00512">
    <property type="entry name" value="HisKA"/>
    <property type="match status" value="1"/>
</dbReference>
<dbReference type="FunFam" id="3.30.565.10:FF:000006">
    <property type="entry name" value="Sensor histidine kinase WalK"/>
    <property type="match status" value="1"/>
</dbReference>
<dbReference type="Gene3D" id="1.10.287.130">
    <property type="match status" value="1"/>
</dbReference>
<dbReference type="PROSITE" id="PS50109">
    <property type="entry name" value="HIS_KIN"/>
    <property type="match status" value="1"/>
</dbReference>
<dbReference type="Gene3D" id="3.30.565.10">
    <property type="entry name" value="Histidine kinase-like ATPase, C-terminal domain"/>
    <property type="match status" value="1"/>
</dbReference>
<comment type="subcellular location">
    <subcellularLocation>
        <location evidence="2">Membrane</location>
    </subcellularLocation>
</comment>
<dbReference type="InterPro" id="IPR003660">
    <property type="entry name" value="HAMP_dom"/>
</dbReference>
<dbReference type="Proteomes" id="UP000034128">
    <property type="component" value="Unassembled WGS sequence"/>
</dbReference>
<feature type="domain" description="HAMP" evidence="13">
    <location>
        <begin position="188"/>
        <end position="241"/>
    </location>
</feature>
<protein>
    <recommendedName>
        <fullName evidence="3">histidine kinase</fullName>
        <ecNumber evidence="3">2.7.13.3</ecNumber>
    </recommendedName>
</protein>
<evidence type="ECO:0000256" key="5">
    <source>
        <dbReference type="ARBA" id="ARBA00022679"/>
    </source>
</evidence>
<evidence type="ECO:0000256" key="6">
    <source>
        <dbReference type="ARBA" id="ARBA00022692"/>
    </source>
</evidence>
<keyword evidence="7 14" id="KW-0418">Kinase</keyword>
<feature type="transmembrane region" description="Helical" evidence="11">
    <location>
        <begin position="166"/>
        <end position="187"/>
    </location>
</feature>
<dbReference type="SUPFAM" id="SSF55874">
    <property type="entry name" value="ATPase domain of HSP90 chaperone/DNA topoisomerase II/histidine kinase"/>
    <property type="match status" value="1"/>
</dbReference>
<dbReference type="STRING" id="1619110.UW36_C0006G0006"/>
<evidence type="ECO:0000259" key="12">
    <source>
        <dbReference type="PROSITE" id="PS50109"/>
    </source>
</evidence>
<dbReference type="Pfam" id="PF02518">
    <property type="entry name" value="HATPase_c"/>
    <property type="match status" value="1"/>
</dbReference>
<feature type="transmembrane region" description="Helical" evidence="11">
    <location>
        <begin position="133"/>
        <end position="154"/>
    </location>
</feature>
<dbReference type="CDD" id="cd00075">
    <property type="entry name" value="HATPase"/>
    <property type="match status" value="1"/>
</dbReference>
<proteinExistence type="predicted"/>
<comment type="catalytic activity">
    <reaction evidence="1">
        <text>ATP + protein L-histidine = ADP + protein N-phospho-L-histidine.</text>
        <dbReference type="EC" id="2.7.13.3"/>
    </reaction>
</comment>
<keyword evidence="5" id="KW-0808">Transferase</keyword>
<dbReference type="GO" id="GO:0005886">
    <property type="term" value="C:plasma membrane"/>
    <property type="evidence" value="ECO:0007669"/>
    <property type="project" value="TreeGrafter"/>
</dbReference>
<evidence type="ECO:0000259" key="13">
    <source>
        <dbReference type="PROSITE" id="PS50885"/>
    </source>
</evidence>
<feature type="domain" description="Histidine kinase" evidence="12">
    <location>
        <begin position="249"/>
        <end position="463"/>
    </location>
</feature>
<evidence type="ECO:0000256" key="1">
    <source>
        <dbReference type="ARBA" id="ARBA00000085"/>
    </source>
</evidence>
<evidence type="ECO:0000256" key="4">
    <source>
        <dbReference type="ARBA" id="ARBA00022553"/>
    </source>
</evidence>
<evidence type="ECO:0000313" key="15">
    <source>
        <dbReference type="Proteomes" id="UP000034128"/>
    </source>
</evidence>
<reference evidence="14 15" key="1">
    <citation type="journal article" date="2015" name="Nature">
        <title>rRNA introns, odd ribosomes, and small enigmatic genomes across a large radiation of phyla.</title>
        <authorList>
            <person name="Brown C.T."/>
            <person name="Hug L.A."/>
            <person name="Thomas B.C."/>
            <person name="Sharon I."/>
            <person name="Castelle C.J."/>
            <person name="Singh A."/>
            <person name="Wilkins M.J."/>
            <person name="Williams K.H."/>
            <person name="Banfield J.F."/>
        </authorList>
    </citation>
    <scope>NUCLEOTIDE SEQUENCE [LARGE SCALE GENOMIC DNA]</scope>
</reference>
<sequence>MIKNKFSKLSIKKQLTLWYSLIIFFVAVTLFSSFYLLTKQYLIYETDRSLAVHASQIAYSVALNTNDTHDTQTKDILNLSKTEIPGMFIEVVDTQGFDTNGKASNFKELSAQALKDNTHLYSQNKINGFTMRVVVYPITTPGIALGSVVMGHPIDVYEKTLAQLKIIGVVVMLYLIAPSILIGYFLAKSAVDPITKLSKDINKITSENLSRRISLPVGSEEVDLLINNFDSLLDRLGKAFSLERQFLGEMAHEIKTPLSVIKSNSEITLAKLRTADEYQKSINQTLCQIDKLSGTMVSLMDFAWSQSTDFSKAFMEINLSQLMLEINNVALYMAAPKNILVESNIEGNIFVLGKEEKLYQAIYNIIDNAVKFTPEKGKITLELYKKNSGAFISVADTGVGIEAEQQRNIFNRFYRTEQTKNIAGHGLGLAVADSIIKAHNGLIEVNSKKGSGSTFIITLTLLR</sequence>
<dbReference type="InterPro" id="IPR004358">
    <property type="entry name" value="Sig_transdc_His_kin-like_C"/>
</dbReference>
<evidence type="ECO:0000256" key="2">
    <source>
        <dbReference type="ARBA" id="ARBA00004370"/>
    </source>
</evidence>
<dbReference type="PANTHER" id="PTHR45436">
    <property type="entry name" value="SENSOR HISTIDINE KINASE YKOH"/>
    <property type="match status" value="1"/>
</dbReference>
<dbReference type="InterPro" id="IPR050428">
    <property type="entry name" value="TCS_sensor_his_kinase"/>
</dbReference>
<dbReference type="CDD" id="cd00082">
    <property type="entry name" value="HisKA"/>
    <property type="match status" value="1"/>
</dbReference>
<evidence type="ECO:0000256" key="3">
    <source>
        <dbReference type="ARBA" id="ARBA00012438"/>
    </source>
</evidence>
<keyword evidence="9" id="KW-0902">Two-component regulatory system</keyword>
<keyword evidence="8 11" id="KW-1133">Transmembrane helix</keyword>
<keyword evidence="6 11" id="KW-0812">Transmembrane</keyword>
<evidence type="ECO:0000256" key="8">
    <source>
        <dbReference type="ARBA" id="ARBA00022989"/>
    </source>
</evidence>
<dbReference type="PRINTS" id="PR00344">
    <property type="entry name" value="BCTRLSENSOR"/>
</dbReference>
<evidence type="ECO:0000313" key="14">
    <source>
        <dbReference type="EMBL" id="KKT45385.1"/>
    </source>
</evidence>
<dbReference type="InterPro" id="IPR003594">
    <property type="entry name" value="HATPase_dom"/>
</dbReference>